<dbReference type="Proteomes" id="UP001151760">
    <property type="component" value="Unassembled WGS sequence"/>
</dbReference>
<proteinExistence type="predicted"/>
<accession>A0ABQ4XIV8</accession>
<name>A0ABQ4XIV8_9ASTR</name>
<reference evidence="2" key="1">
    <citation type="journal article" date="2022" name="Int. J. Mol. Sci.">
        <title>Draft Genome of Tanacetum Coccineum: Genomic Comparison of Closely Related Tanacetum-Family Plants.</title>
        <authorList>
            <person name="Yamashiro T."/>
            <person name="Shiraishi A."/>
            <person name="Nakayama K."/>
            <person name="Satake H."/>
        </authorList>
    </citation>
    <scope>NUCLEOTIDE SEQUENCE</scope>
</reference>
<keyword evidence="3" id="KW-1185">Reference proteome</keyword>
<feature type="compositionally biased region" description="Basic and acidic residues" evidence="1">
    <location>
        <begin position="94"/>
        <end position="120"/>
    </location>
</feature>
<evidence type="ECO:0000313" key="3">
    <source>
        <dbReference type="Proteomes" id="UP001151760"/>
    </source>
</evidence>
<feature type="region of interest" description="Disordered" evidence="1">
    <location>
        <begin position="91"/>
        <end position="149"/>
    </location>
</feature>
<comment type="caution">
    <text evidence="2">The sequence shown here is derived from an EMBL/GenBank/DDBJ whole genome shotgun (WGS) entry which is preliminary data.</text>
</comment>
<organism evidence="2 3">
    <name type="scientific">Tanacetum coccineum</name>
    <dbReference type="NCBI Taxonomy" id="301880"/>
    <lineage>
        <taxon>Eukaryota</taxon>
        <taxon>Viridiplantae</taxon>
        <taxon>Streptophyta</taxon>
        <taxon>Embryophyta</taxon>
        <taxon>Tracheophyta</taxon>
        <taxon>Spermatophyta</taxon>
        <taxon>Magnoliopsida</taxon>
        <taxon>eudicotyledons</taxon>
        <taxon>Gunneridae</taxon>
        <taxon>Pentapetalae</taxon>
        <taxon>asterids</taxon>
        <taxon>campanulids</taxon>
        <taxon>Asterales</taxon>
        <taxon>Asteraceae</taxon>
        <taxon>Asteroideae</taxon>
        <taxon>Anthemideae</taxon>
        <taxon>Anthemidinae</taxon>
        <taxon>Tanacetum</taxon>
    </lineage>
</organism>
<feature type="compositionally biased region" description="Polar residues" evidence="1">
    <location>
        <begin position="133"/>
        <end position="148"/>
    </location>
</feature>
<evidence type="ECO:0000313" key="2">
    <source>
        <dbReference type="EMBL" id="GJS65002.1"/>
    </source>
</evidence>
<evidence type="ECO:0000256" key="1">
    <source>
        <dbReference type="SAM" id="MobiDB-lite"/>
    </source>
</evidence>
<sequence length="528" mass="62198">MEESLPKMVDERIKRLLKIQVDASVRNYMSGHILHVHPAQAAPASAQEQQYQLYLIMKDNHQLQQNDLPIWLALKYKFEKFQVPDTSCRSFAVRPRDQEDPHDDAPPKGEKSAKRQKTYEYEVYVSGESSSGQANESEQGPSSSGNQEQQHDFDFWMDSYASDDDEIPTEQVSQDFMDEISQTIDEARLHKVVNEMLRQQCTSGDEHQYHIDQMQNFLKNDIRDPKAHALSLVNHDLLYLKKGSSCPNKIVMSLHKFPAVRFPDDDIEERTSRWVDKCLKKFNPYARYSVENWKNPHAKIFYIKKQQEPGKPNEEVYSNSKIIQIIKTYWELGIEHKIVTKIITEADYKNLNKNDIEDMYLLIINNKVPDYVETGLLWSLSVFIRSTVIWERVHDFQLGVESYQHQVNLTAPTITFSCIEKYEMFSIVSEPVYGIIYKNIKDEKRLMRHSEIHKFCDATLKRVLEGLKSYNNDVKHGYAKTKLTKEDVEYVQLFEEEIEERLKHREQMRRWEMYVNGRPLGSRRERPE</sequence>
<gene>
    <name evidence="2" type="ORF">Tco_0679566</name>
</gene>
<feature type="compositionally biased region" description="Low complexity" evidence="1">
    <location>
        <begin position="121"/>
        <end position="132"/>
    </location>
</feature>
<reference evidence="2" key="2">
    <citation type="submission" date="2022-01" db="EMBL/GenBank/DDBJ databases">
        <authorList>
            <person name="Yamashiro T."/>
            <person name="Shiraishi A."/>
            <person name="Satake H."/>
            <person name="Nakayama K."/>
        </authorList>
    </citation>
    <scope>NUCLEOTIDE SEQUENCE</scope>
</reference>
<protein>
    <submittedName>
        <fullName evidence="2">Uncharacterized protein</fullName>
    </submittedName>
</protein>
<dbReference type="EMBL" id="BQNB010009544">
    <property type="protein sequence ID" value="GJS65002.1"/>
    <property type="molecule type" value="Genomic_DNA"/>
</dbReference>